<dbReference type="SUPFAM" id="SSF75005">
    <property type="entry name" value="Arabinanase/levansucrase/invertase"/>
    <property type="match status" value="1"/>
</dbReference>
<dbReference type="AlphaFoldDB" id="A0A562SPC5"/>
<dbReference type="InterPro" id="IPR023296">
    <property type="entry name" value="Glyco_hydro_beta-prop_sf"/>
</dbReference>
<dbReference type="Gene3D" id="2.115.10.20">
    <property type="entry name" value="Glycosyl hydrolase domain, family 43"/>
    <property type="match status" value="1"/>
</dbReference>
<comment type="caution">
    <text evidence="3">The sequence shown here is derived from an EMBL/GenBank/DDBJ whole genome shotgun (WGS) entry which is preliminary data.</text>
</comment>
<keyword evidence="2" id="KW-0119">Carbohydrate metabolism</keyword>
<dbReference type="InterPro" id="IPR052176">
    <property type="entry name" value="Glycosyl_Hydrlase_43_Enz"/>
</dbReference>
<evidence type="ECO:0000313" key="4">
    <source>
        <dbReference type="Proteomes" id="UP000316167"/>
    </source>
</evidence>
<evidence type="ECO:0000256" key="1">
    <source>
        <dbReference type="ARBA" id="ARBA00022651"/>
    </source>
</evidence>
<evidence type="ECO:0000313" key="3">
    <source>
        <dbReference type="EMBL" id="TWI83023.1"/>
    </source>
</evidence>
<gene>
    <name evidence="3" type="ORF">IQ13_1129</name>
</gene>
<dbReference type="RefSeq" id="WP_144885111.1">
    <property type="nucleotide sequence ID" value="NZ_VLLE01000003.1"/>
</dbReference>
<protein>
    <recommendedName>
        <fullName evidence="5">Glycosyl hydrolase family 43</fullName>
    </recommendedName>
</protein>
<dbReference type="EMBL" id="VLLE01000003">
    <property type="protein sequence ID" value="TWI83023.1"/>
    <property type="molecule type" value="Genomic_DNA"/>
</dbReference>
<keyword evidence="4" id="KW-1185">Reference proteome</keyword>
<organism evidence="3 4">
    <name type="scientific">Lacibacter cauensis</name>
    <dbReference type="NCBI Taxonomy" id="510947"/>
    <lineage>
        <taxon>Bacteria</taxon>
        <taxon>Pseudomonadati</taxon>
        <taxon>Bacteroidota</taxon>
        <taxon>Chitinophagia</taxon>
        <taxon>Chitinophagales</taxon>
        <taxon>Chitinophagaceae</taxon>
        <taxon>Lacibacter</taxon>
    </lineage>
</organism>
<reference evidence="3 4" key="1">
    <citation type="journal article" date="2015" name="Stand. Genomic Sci.">
        <title>Genomic Encyclopedia of Bacterial and Archaeal Type Strains, Phase III: the genomes of soil and plant-associated and newly described type strains.</title>
        <authorList>
            <person name="Whitman W.B."/>
            <person name="Woyke T."/>
            <person name="Klenk H.P."/>
            <person name="Zhou Y."/>
            <person name="Lilburn T.G."/>
            <person name="Beck B.J."/>
            <person name="De Vos P."/>
            <person name="Vandamme P."/>
            <person name="Eisen J.A."/>
            <person name="Garrity G."/>
            <person name="Hugenholtz P."/>
            <person name="Kyrpides N.C."/>
        </authorList>
    </citation>
    <scope>NUCLEOTIDE SEQUENCE [LARGE SCALE GENOMIC DNA]</scope>
    <source>
        <strain evidence="3 4">CGMCC 1.7271</strain>
    </source>
</reference>
<dbReference type="PANTHER" id="PTHR43772:SF2">
    <property type="entry name" value="PUTATIVE (AFU_ORTHOLOGUE AFUA_2G04480)-RELATED"/>
    <property type="match status" value="1"/>
</dbReference>
<dbReference type="PANTHER" id="PTHR43772">
    <property type="entry name" value="ENDO-1,4-BETA-XYLANASE"/>
    <property type="match status" value="1"/>
</dbReference>
<keyword evidence="1" id="KW-0624">Polysaccharide degradation</keyword>
<keyword evidence="1" id="KW-0858">Xylan degradation</keyword>
<proteinExistence type="predicted"/>
<evidence type="ECO:0008006" key="5">
    <source>
        <dbReference type="Google" id="ProtNLM"/>
    </source>
</evidence>
<sequence>MVINQSYKRVFRFQQQVLLFIFMLLCTLPGVNAQNKLTATKTTNKFIHKGAGNPYLPLWEHLPDGEPRVFEDPDRPGKFRAYIIGSHDLRVNSYCGPDIRIWSAPVEDLSSWRDEGPVFTYPIDNQWDVMYAPDLVEVKRKNGKKEYYLYPHSRGRNREAMVAKGDRPDGPFTPINLTADGKATVPGSILGFDPAVYVEYITDPKDPDYAIGFRAYGYWGFQGSSAAQLDQNTMYTLRPGTSIIKPFLPASARYGGQLREPAGTVYPAIFPNEDLGTFNFFEASSIRKVGNKFVTVYSGYSGPDYGLSSSNSTLRYAYADSPLGPWKSGGVLVDSRAPVLNQDGSALQTSNAGHNTHGSIQEINGQWYAFYHRPPRGFGYARQPMVAPVTVVADEKPVADGGKVTIRAYDPYATNQLWTAKDSQGKEYKGAEVTSEGFHFYGLDPYSYYSAGYACYLSATSLQQDSWDIWDNHMPIEKVKNGNIIGYKYFGFGGLAQNKNGLKAFEGTKPGNQTKFHLFLTPTTAKSFKVNVWLDGPWDNATWNGKKIGEIVVPANAKQEVTQFTIDVAKYVDKLDQKHALFLVAEGDSTEVLFNLSGLGFSSKTKKLVRPVVPVVTIKVNGKAIDIPATPVRSTNANGITEYNLYQATVKVPASETTVPKVTASANNQLVQVNVTQAAAKDGKAVVTFNYKGVVKTYHVQFVAE</sequence>
<name>A0A562SPC5_9BACT</name>
<evidence type="ECO:0000256" key="2">
    <source>
        <dbReference type="ARBA" id="ARBA00023277"/>
    </source>
</evidence>
<accession>A0A562SPC5</accession>
<dbReference type="GO" id="GO:0045493">
    <property type="term" value="P:xylan catabolic process"/>
    <property type="evidence" value="ECO:0007669"/>
    <property type="project" value="UniProtKB-KW"/>
</dbReference>
<dbReference type="OrthoDB" id="9801455at2"/>
<dbReference type="Proteomes" id="UP000316167">
    <property type="component" value="Unassembled WGS sequence"/>
</dbReference>